<feature type="domain" description="EAL" evidence="1">
    <location>
        <begin position="1"/>
        <end position="69"/>
    </location>
</feature>
<keyword evidence="3" id="KW-1185">Reference proteome</keyword>
<reference evidence="2 3" key="1">
    <citation type="submission" date="2018-11" db="EMBL/GenBank/DDBJ databases">
        <title>The draft genome sequence of Amphritea opalescens ANRC-JH13T.</title>
        <authorList>
            <person name="Fang Z."/>
            <person name="Zhang Y."/>
            <person name="Han X."/>
        </authorList>
    </citation>
    <scope>NUCLEOTIDE SEQUENCE [LARGE SCALE GENOMIC DNA]</scope>
    <source>
        <strain evidence="2 3">ANRC-JH13</strain>
    </source>
</reference>
<dbReference type="EMBL" id="RQXW01000006">
    <property type="protein sequence ID" value="RTE66247.1"/>
    <property type="molecule type" value="Genomic_DNA"/>
</dbReference>
<dbReference type="SUPFAM" id="SSF141868">
    <property type="entry name" value="EAL domain-like"/>
    <property type="match status" value="1"/>
</dbReference>
<gene>
    <name evidence="2" type="ORF">EH243_08035</name>
</gene>
<dbReference type="GO" id="GO:0071111">
    <property type="term" value="F:cyclic-guanylate-specific phosphodiesterase activity"/>
    <property type="evidence" value="ECO:0007669"/>
    <property type="project" value="InterPro"/>
</dbReference>
<comment type="caution">
    <text evidence="2">The sequence shown here is derived from an EMBL/GenBank/DDBJ whole genome shotgun (WGS) entry which is preliminary data.</text>
</comment>
<dbReference type="InterPro" id="IPR035919">
    <property type="entry name" value="EAL_sf"/>
</dbReference>
<dbReference type="PANTHER" id="PTHR33121">
    <property type="entry name" value="CYCLIC DI-GMP PHOSPHODIESTERASE PDEF"/>
    <property type="match status" value="1"/>
</dbReference>
<dbReference type="InterPro" id="IPR050706">
    <property type="entry name" value="Cyclic-di-GMP_PDE-like"/>
</dbReference>
<organism evidence="2 3">
    <name type="scientific">Amphritea opalescens</name>
    <dbReference type="NCBI Taxonomy" id="2490544"/>
    <lineage>
        <taxon>Bacteria</taxon>
        <taxon>Pseudomonadati</taxon>
        <taxon>Pseudomonadota</taxon>
        <taxon>Gammaproteobacteria</taxon>
        <taxon>Oceanospirillales</taxon>
        <taxon>Oceanospirillaceae</taxon>
        <taxon>Amphritea</taxon>
    </lineage>
</organism>
<dbReference type="Pfam" id="PF00563">
    <property type="entry name" value="EAL"/>
    <property type="match status" value="1"/>
</dbReference>
<evidence type="ECO:0000313" key="2">
    <source>
        <dbReference type="EMBL" id="RTE66247.1"/>
    </source>
</evidence>
<sequence length="84" mass="9117">MLNTPDEQATVKGVIGLASAFHRQVIAEGVETVAHATHLLSMGCELAQGYGIARPIPEAEVKKRIEQWKPDPAWEMKSSSTSSE</sequence>
<dbReference type="Proteomes" id="UP000283087">
    <property type="component" value="Unassembled WGS sequence"/>
</dbReference>
<proteinExistence type="predicted"/>
<evidence type="ECO:0000313" key="3">
    <source>
        <dbReference type="Proteomes" id="UP000283087"/>
    </source>
</evidence>
<protein>
    <submittedName>
        <fullName evidence="2">EAL domain-containing protein</fullName>
    </submittedName>
</protein>
<dbReference type="RefSeq" id="WP_126158320.1">
    <property type="nucleotide sequence ID" value="NZ_RQXW01000006.1"/>
</dbReference>
<dbReference type="OrthoDB" id="1673646at2"/>
<name>A0A430KRW8_9GAMM</name>
<dbReference type="PROSITE" id="PS50883">
    <property type="entry name" value="EAL"/>
    <property type="match status" value="1"/>
</dbReference>
<dbReference type="PANTHER" id="PTHR33121:SF70">
    <property type="entry name" value="SIGNALING PROTEIN YKOW"/>
    <property type="match status" value="1"/>
</dbReference>
<dbReference type="Gene3D" id="3.20.20.450">
    <property type="entry name" value="EAL domain"/>
    <property type="match status" value="1"/>
</dbReference>
<dbReference type="InterPro" id="IPR001633">
    <property type="entry name" value="EAL_dom"/>
</dbReference>
<dbReference type="AlphaFoldDB" id="A0A430KRW8"/>
<accession>A0A430KRW8</accession>
<evidence type="ECO:0000259" key="1">
    <source>
        <dbReference type="PROSITE" id="PS50883"/>
    </source>
</evidence>